<evidence type="ECO:0000313" key="1">
    <source>
        <dbReference type="EMBL" id="SEI95995.1"/>
    </source>
</evidence>
<dbReference type="Proteomes" id="UP000183028">
    <property type="component" value="Unassembled WGS sequence"/>
</dbReference>
<name>A0A1H6V6W6_9FIRM</name>
<dbReference type="STRING" id="322505.SAMN04487836_11311"/>
<protein>
    <submittedName>
        <fullName evidence="1">Uncharacterized protein</fullName>
    </submittedName>
</protein>
<keyword evidence="2" id="KW-1185">Reference proteome</keyword>
<dbReference type="RefSeq" id="WP_074732339.1">
    <property type="nucleotide sequence ID" value="NZ_FNYK01000039.1"/>
</dbReference>
<organism evidence="1 2">
    <name type="scientific">Sharpea azabuensis</name>
    <dbReference type="NCBI Taxonomy" id="322505"/>
    <lineage>
        <taxon>Bacteria</taxon>
        <taxon>Bacillati</taxon>
        <taxon>Bacillota</taxon>
        <taxon>Erysipelotrichia</taxon>
        <taxon>Erysipelotrichales</taxon>
        <taxon>Coprobacillaceae</taxon>
        <taxon>Sharpea</taxon>
    </lineage>
</organism>
<sequence>MSNALVALSETVHPDHLYILETELKTISNTFEWCKEGITSEMDTLHNLSYDEYMLGWETFLEHDTMVFIPDIEMLKEDYPSDYQILK</sequence>
<dbReference type="OrthoDB" id="9759601at2"/>
<proteinExistence type="predicted"/>
<gene>
    <name evidence="1" type="ORF">SAMN04487834_103914</name>
</gene>
<reference evidence="2" key="1">
    <citation type="submission" date="2016-10" db="EMBL/GenBank/DDBJ databases">
        <authorList>
            <person name="Varghese N."/>
        </authorList>
    </citation>
    <scope>NUCLEOTIDE SEQUENCE [LARGE SCALE GENOMIC DNA]</scope>
    <source>
        <strain evidence="2">DSM 20406</strain>
    </source>
</reference>
<accession>A0A1H6V6W6</accession>
<dbReference type="EMBL" id="FNYK01000039">
    <property type="protein sequence ID" value="SEI95995.1"/>
    <property type="molecule type" value="Genomic_DNA"/>
</dbReference>
<evidence type="ECO:0000313" key="2">
    <source>
        <dbReference type="Proteomes" id="UP000183028"/>
    </source>
</evidence>
<dbReference type="AlphaFoldDB" id="A0A1H6V6W6"/>